<dbReference type="GO" id="GO:0000463">
    <property type="term" value="P:maturation of LSU-rRNA from tricistronic rRNA transcript (SSU-rRNA, 5.8S rRNA, LSU-rRNA)"/>
    <property type="evidence" value="ECO:0007669"/>
    <property type="project" value="TreeGrafter"/>
</dbReference>
<evidence type="ECO:0000259" key="3">
    <source>
        <dbReference type="Pfam" id="PF16201"/>
    </source>
</evidence>
<reference evidence="4" key="1">
    <citation type="submission" date="2016-01" db="EMBL/GenBank/DDBJ databases">
        <title>Reference transcriptome for the parasite Schistocephalus solidus: insights into the molecular evolution of parasitism.</title>
        <authorList>
            <person name="Hebert F.O."/>
            <person name="Grambauer S."/>
            <person name="Barber I."/>
            <person name="Landry C.R."/>
            <person name="Aubin-Horth N."/>
        </authorList>
    </citation>
    <scope>NUCLEOTIDE SEQUENCE</scope>
</reference>
<dbReference type="InterPro" id="IPR021714">
    <property type="entry name" value="URB1_N"/>
</dbReference>
<feature type="compositionally biased region" description="Basic and acidic residues" evidence="1">
    <location>
        <begin position="14"/>
        <end position="34"/>
    </location>
</feature>
<protein>
    <recommendedName>
        <fullName evidence="5">Nucleolar pre-ribosomal-associated protein 1</fullName>
    </recommendedName>
</protein>
<dbReference type="GO" id="GO:0000466">
    <property type="term" value="P:maturation of 5.8S rRNA from tricistronic rRNA transcript (SSU-rRNA, 5.8S rRNA, LSU-rRNA)"/>
    <property type="evidence" value="ECO:0007669"/>
    <property type="project" value="TreeGrafter"/>
</dbReference>
<dbReference type="InterPro" id="IPR032436">
    <property type="entry name" value="URB1_C"/>
</dbReference>
<dbReference type="EMBL" id="GEEE01014742">
    <property type="protein sequence ID" value="JAP48483.1"/>
    <property type="molecule type" value="Transcribed_RNA"/>
</dbReference>
<dbReference type="Pfam" id="PF16201">
    <property type="entry name" value="NopRA1"/>
    <property type="match status" value="1"/>
</dbReference>
<feature type="domain" description="URB1 C-terminal" evidence="3">
    <location>
        <begin position="871"/>
        <end position="1091"/>
    </location>
</feature>
<dbReference type="InterPro" id="IPR039844">
    <property type="entry name" value="URB1"/>
</dbReference>
<accession>A0A0X3P9X5</accession>
<evidence type="ECO:0000256" key="1">
    <source>
        <dbReference type="SAM" id="MobiDB-lite"/>
    </source>
</evidence>
<gene>
    <name evidence="4" type="ORF">TR88125</name>
</gene>
<evidence type="ECO:0008006" key="5">
    <source>
        <dbReference type="Google" id="ProtNLM"/>
    </source>
</evidence>
<name>A0A0X3P9X5_SCHSO</name>
<feature type="region of interest" description="Disordered" evidence="1">
    <location>
        <begin position="1"/>
        <end position="35"/>
    </location>
</feature>
<dbReference type="AlphaFoldDB" id="A0A0X3P9X5"/>
<dbReference type="PANTHER" id="PTHR13500">
    <property type="entry name" value="NUCLEOLAR PRERIBOSOMAL-ASSOCIATED PROTEIN 1"/>
    <property type="match status" value="1"/>
</dbReference>
<dbReference type="GO" id="GO:0005730">
    <property type="term" value="C:nucleolus"/>
    <property type="evidence" value="ECO:0007669"/>
    <property type="project" value="TreeGrafter"/>
</dbReference>
<dbReference type="PANTHER" id="PTHR13500:SF0">
    <property type="entry name" value="NUCLEOLAR PRE-RIBOSOMAL-ASSOCIATED PROTEIN 1"/>
    <property type="match status" value="1"/>
</dbReference>
<proteinExistence type="predicted"/>
<feature type="domain" description="URB1 N-terminal" evidence="2">
    <location>
        <begin position="81"/>
        <end position="389"/>
    </location>
</feature>
<evidence type="ECO:0000313" key="4">
    <source>
        <dbReference type="EMBL" id="JAP48483.1"/>
    </source>
</evidence>
<evidence type="ECO:0000259" key="2">
    <source>
        <dbReference type="Pfam" id="PF11707"/>
    </source>
</evidence>
<sequence>MELKNRTKQRLLSKKREAPCEDEHHTTKKPKQEDLSVLTSDPTGLAVFLKRIEAETECDVVYQYLSTQTGEEILALLEAGYERKFNELTVILKVLAILVLRTNTDLAKEFASVGKRIAEGVLEEAPLAACLRALRPSGSAEAAKASLQLLAAVVSTSPLLGRSLLRSLNFDHADWVQCSRRRNTKDQCDVRTCFINFLAAFFAAGHNVLIREVLEAKNAMHLLISECFTDKLSNVLLTLTLLRTKVVENATVSKTIKMRIFTRSALKQLAYLYAWRGEALTAKVALSRSDTEVDQQAVELVRTAVHKLLHALCSSSLYGLVFRERMSSDASIQNNHLLHLLLSPPMHNAFTDPLRRQLVVDCLLACPSLLPGYLSHWQTSLEPRDSDNWRDLIYFVQEILATFQRHIVNRALQLVEITEDIVNFVHSISNLCLPPVCLSEPLRLASQVEETRIRKPANAIFKTLRRNLVIFLTWTHFSEDLVKKGASSSMIVSELSKLLPERVLVAKWFGRFSKTLHTEQTDQAILADQVTSIVETETEVDEEALVKTASTQPTDEEEISMLPKGIQKTMLILLGHSREPSRPLSEKHFKKLTKKWPELVKCLEHLHTIPVVYTCLSAGIRLLSSPENRERVGWTSFSRKSTSVDEVLCPTPKTILKTLSKQPEVFSHLLGRERLEDEEKEVTDIPPSLTNPSRLKDGLATLLLSVSEIVPQTAAKSLSLLSLLSVYSAQMTLCDRNLLQLMFILDSSGQPLTNIWGMTNGCLIWGDRISDHYRLGKTLRDVPTLWRQPNISAFLNLLDKDKLLTSAFAFPVSRRCLAQSGSVDRTLLKADLYDPCFLLPLFLRYLSIGHDTEQDIPRGVDLRGFYSRNCLAFAVAALSSYSRHLRGLAKAVIARYRQLLEIWKPTKVPNVPVSLAVMKQFPERVQINFILDTIRNSLSDKADEIGGGFRHRFLFGSRADTSFRLTRVHANFFVHALLMLNKPEHRMYEVFWNCLLAKPAVDLGTVPDFMRTIFSIHEDHRIERQWMIKLCAETVNDTSDYLLLEKSRVFKYCLTMYSDPSIDSATQVQILRLLVATTKIPRACHALTRFHAFPLWLFRHALGSKHTPFLSYFFQIIKQMLAAFEETKEESPALPILKLLDSTFRNLHGATTFTEKEVQPVDA</sequence>
<dbReference type="Pfam" id="PF11707">
    <property type="entry name" value="Npa1"/>
    <property type="match status" value="1"/>
</dbReference>
<feature type="compositionally biased region" description="Basic residues" evidence="1">
    <location>
        <begin position="1"/>
        <end position="13"/>
    </location>
</feature>
<organism evidence="4">
    <name type="scientific">Schistocephalus solidus</name>
    <name type="common">Tapeworm</name>
    <dbReference type="NCBI Taxonomy" id="70667"/>
    <lineage>
        <taxon>Eukaryota</taxon>
        <taxon>Metazoa</taxon>
        <taxon>Spiralia</taxon>
        <taxon>Lophotrochozoa</taxon>
        <taxon>Platyhelminthes</taxon>
        <taxon>Cestoda</taxon>
        <taxon>Eucestoda</taxon>
        <taxon>Diphyllobothriidea</taxon>
        <taxon>Diphyllobothriidae</taxon>
        <taxon>Schistocephalus</taxon>
    </lineage>
</organism>